<comment type="catalytic activity">
    <reaction evidence="11">
        <text>oxaloacetate + H(+) = pyruvate + CO2</text>
        <dbReference type="Rhea" id="RHEA:15641"/>
        <dbReference type="ChEBI" id="CHEBI:15361"/>
        <dbReference type="ChEBI" id="CHEBI:15378"/>
        <dbReference type="ChEBI" id="CHEBI:16452"/>
        <dbReference type="ChEBI" id="CHEBI:16526"/>
        <dbReference type="EC" id="1.1.1.40"/>
    </reaction>
</comment>
<dbReference type="GO" id="GO:0006108">
    <property type="term" value="P:malate metabolic process"/>
    <property type="evidence" value="ECO:0007669"/>
    <property type="project" value="InterPro"/>
</dbReference>
<dbReference type="Pfam" id="PF03949">
    <property type="entry name" value="Malic_M"/>
    <property type="match status" value="1"/>
</dbReference>
<dbReference type="InterPro" id="IPR036291">
    <property type="entry name" value="NAD(P)-bd_dom_sf"/>
</dbReference>
<dbReference type="Gene3D" id="3.40.50.10950">
    <property type="match status" value="1"/>
</dbReference>
<accession>A0A120JVY5</accession>
<dbReference type="Pfam" id="PF01515">
    <property type="entry name" value="PTA_PTB"/>
    <property type="match status" value="1"/>
</dbReference>
<dbReference type="Proteomes" id="UP000063387">
    <property type="component" value="Chromosome"/>
</dbReference>
<protein>
    <recommendedName>
        <fullName evidence="9">NADP-dependent malic enzyme</fullName>
        <ecNumber evidence="8">1.1.1.40</ecNumber>
    </recommendedName>
</protein>
<name>A0A120JVY5_9GAMM</name>
<evidence type="ECO:0000259" key="16">
    <source>
        <dbReference type="SMART" id="SM01274"/>
    </source>
</evidence>
<evidence type="ECO:0000256" key="14">
    <source>
        <dbReference type="PIRSR" id="PIRSR036684-3"/>
    </source>
</evidence>
<keyword evidence="18" id="KW-1185">Reference proteome</keyword>
<dbReference type="GO" id="GO:0004473">
    <property type="term" value="F:malate dehydrogenase (decarboxylating) (NADP+) activity"/>
    <property type="evidence" value="ECO:0007669"/>
    <property type="project" value="UniProtKB-EC"/>
</dbReference>
<evidence type="ECO:0000256" key="11">
    <source>
        <dbReference type="ARBA" id="ARBA00051384"/>
    </source>
</evidence>
<dbReference type="InterPro" id="IPR002505">
    <property type="entry name" value="PTA_PTB"/>
</dbReference>
<dbReference type="PIRSF" id="PIRSF036684">
    <property type="entry name" value="ME_PTA"/>
    <property type="match status" value="1"/>
</dbReference>
<dbReference type="PATRIC" id="fig|507626.3.peg.1542"/>
<dbReference type="InterPro" id="IPR012301">
    <property type="entry name" value="Malic_N_dom"/>
</dbReference>
<dbReference type="InterPro" id="IPR045213">
    <property type="entry name" value="Malic_NAD-bd_bact_type"/>
</dbReference>
<feature type="binding site" evidence="14">
    <location>
        <position position="287"/>
    </location>
    <ligand>
        <name>a divalent metal cation</name>
        <dbReference type="ChEBI" id="CHEBI:60240"/>
    </ligand>
</feature>
<dbReference type="InterPro" id="IPR042112">
    <property type="entry name" value="P_AcTrfase_dom2"/>
</dbReference>
<dbReference type="Gene3D" id="3.40.50.10750">
    <property type="entry name" value="Isocitrate/Isopropylmalate dehydrogenase-like"/>
    <property type="match status" value="1"/>
</dbReference>
<dbReference type="InterPro" id="IPR042113">
    <property type="entry name" value="P_AcTrfase_dom1"/>
</dbReference>
<keyword evidence="7" id="KW-0511">Multifunctional enzyme</keyword>
<keyword evidence="5 13" id="KW-0479">Metal-binding</keyword>
<dbReference type="InterPro" id="IPR051674">
    <property type="entry name" value="Malate_Decarboxylase"/>
</dbReference>
<dbReference type="CDD" id="cd05311">
    <property type="entry name" value="NAD_bind_2_malic_enz"/>
    <property type="match status" value="1"/>
</dbReference>
<dbReference type="RefSeq" id="WP_066447211.1">
    <property type="nucleotide sequence ID" value="NZ_CP014226.1"/>
</dbReference>
<evidence type="ECO:0000256" key="1">
    <source>
        <dbReference type="ARBA" id="ARBA00001936"/>
    </source>
</evidence>
<comment type="similarity">
    <text evidence="4">In the C-terminal section; belongs to the phosphate acetyltransferase and butyryltransferase family.</text>
</comment>
<organism evidence="17 18">
    <name type="scientific">Halomonas chromatireducens</name>
    <dbReference type="NCBI Taxonomy" id="507626"/>
    <lineage>
        <taxon>Bacteria</taxon>
        <taxon>Pseudomonadati</taxon>
        <taxon>Pseudomonadota</taxon>
        <taxon>Gammaproteobacteria</taxon>
        <taxon>Oceanospirillales</taxon>
        <taxon>Halomonadaceae</taxon>
        <taxon>Halomonas</taxon>
    </lineage>
</organism>
<dbReference type="Gene3D" id="3.40.50.720">
    <property type="entry name" value="NAD(P)-binding Rossmann-like Domain"/>
    <property type="match status" value="1"/>
</dbReference>
<dbReference type="InterPro" id="IPR037062">
    <property type="entry name" value="Malic_N_dom_sf"/>
</dbReference>
<dbReference type="InterPro" id="IPR012188">
    <property type="entry name" value="ME_PTA"/>
</dbReference>
<feature type="binding site" evidence="13">
    <location>
        <position position="137"/>
    </location>
    <ligand>
        <name>a divalent metal cation</name>
        <dbReference type="ChEBI" id="CHEBI:60240"/>
    </ligand>
</feature>
<dbReference type="STRING" id="507626.LOKO_01554"/>
<feature type="domain" description="Malic enzyme NAD-binding" evidence="15">
    <location>
        <begin position="163"/>
        <end position="400"/>
    </location>
</feature>
<dbReference type="SUPFAM" id="SSF51735">
    <property type="entry name" value="NAD(P)-binding Rossmann-fold domains"/>
    <property type="match status" value="1"/>
</dbReference>
<feature type="binding site" evidence="14">
    <location>
        <begin position="76"/>
        <end position="83"/>
    </location>
    <ligand>
        <name>NADP(+)</name>
        <dbReference type="ChEBI" id="CHEBI:58349"/>
    </ligand>
</feature>
<comment type="similarity">
    <text evidence="3">In the N-terminal section; belongs to the malic enzymes family.</text>
</comment>
<keyword evidence="6 17" id="KW-0560">Oxidoreductase</keyword>
<comment type="cofactor">
    <cofactor evidence="1">
        <name>Mn(2+)</name>
        <dbReference type="ChEBI" id="CHEBI:29035"/>
    </cofactor>
</comment>
<evidence type="ECO:0000256" key="13">
    <source>
        <dbReference type="PIRSR" id="PIRSR036684-2"/>
    </source>
</evidence>
<dbReference type="GO" id="GO:0046872">
    <property type="term" value="F:metal ion binding"/>
    <property type="evidence" value="ECO:0007669"/>
    <property type="project" value="UniProtKB-KW"/>
</dbReference>
<evidence type="ECO:0000259" key="15">
    <source>
        <dbReference type="SMART" id="SM00919"/>
    </source>
</evidence>
<feature type="binding site" evidence="14">
    <location>
        <position position="162"/>
    </location>
    <ligand>
        <name>a divalent metal cation</name>
        <dbReference type="ChEBI" id="CHEBI:60240"/>
    </ligand>
</feature>
<comment type="cofactor">
    <cofactor evidence="2">
        <name>Mg(2+)</name>
        <dbReference type="ChEBI" id="CHEBI:18420"/>
    </cofactor>
</comment>
<evidence type="ECO:0000256" key="6">
    <source>
        <dbReference type="ARBA" id="ARBA00023002"/>
    </source>
</evidence>
<evidence type="ECO:0000313" key="17">
    <source>
        <dbReference type="EMBL" id="AMD00622.1"/>
    </source>
</evidence>
<proteinExistence type="inferred from homology"/>
<evidence type="ECO:0000256" key="10">
    <source>
        <dbReference type="ARBA" id="ARBA00050924"/>
    </source>
</evidence>
<dbReference type="InterPro" id="IPR012302">
    <property type="entry name" value="Malic_NAD-bd"/>
</dbReference>
<keyword evidence="14" id="KW-0521">NADP</keyword>
<dbReference type="SUPFAM" id="SSF53659">
    <property type="entry name" value="Isocitrate/Isopropylmalate dehydrogenase-like"/>
    <property type="match status" value="1"/>
</dbReference>
<dbReference type="SMART" id="SM00919">
    <property type="entry name" value="Malic_M"/>
    <property type="match status" value="1"/>
</dbReference>
<dbReference type="Gene3D" id="3.40.50.10380">
    <property type="entry name" value="Malic enzyme, N-terminal domain"/>
    <property type="match status" value="1"/>
</dbReference>
<dbReference type="GO" id="GO:0051287">
    <property type="term" value="F:NAD binding"/>
    <property type="evidence" value="ECO:0007669"/>
    <property type="project" value="InterPro"/>
</dbReference>
<feature type="binding site" evidence="13">
    <location>
        <position position="136"/>
    </location>
    <ligand>
        <name>a divalent metal cation</name>
        <dbReference type="ChEBI" id="CHEBI:60240"/>
    </ligand>
</feature>
<evidence type="ECO:0000256" key="7">
    <source>
        <dbReference type="ARBA" id="ARBA00023268"/>
    </source>
</evidence>
<dbReference type="EMBL" id="CP014226">
    <property type="protein sequence ID" value="AMD00622.1"/>
    <property type="molecule type" value="Genomic_DNA"/>
</dbReference>
<dbReference type="PANTHER" id="PTHR43237:SF4">
    <property type="entry name" value="NADP-DEPENDENT MALIC ENZYME"/>
    <property type="match status" value="1"/>
</dbReference>
<dbReference type="AlphaFoldDB" id="A0A120JVY5"/>
<dbReference type="InterPro" id="IPR046346">
    <property type="entry name" value="Aminoacid_DH-like_N_sf"/>
</dbReference>
<dbReference type="SMART" id="SM01274">
    <property type="entry name" value="malic"/>
    <property type="match status" value="1"/>
</dbReference>
<dbReference type="FunFam" id="3.40.50.10380:FF:000003">
    <property type="entry name" value="NADP-dependent malic enzyme"/>
    <property type="match status" value="1"/>
</dbReference>
<dbReference type="KEGG" id="hco:LOKO_01554"/>
<feature type="active site" description="Proton acceptor" evidence="12">
    <location>
        <position position="94"/>
    </location>
</feature>
<dbReference type="Pfam" id="PF00390">
    <property type="entry name" value="malic"/>
    <property type="match status" value="1"/>
</dbReference>
<evidence type="ECO:0000256" key="4">
    <source>
        <dbReference type="ARBA" id="ARBA00008756"/>
    </source>
</evidence>
<evidence type="ECO:0000256" key="12">
    <source>
        <dbReference type="PIRSR" id="PIRSR036684-1"/>
    </source>
</evidence>
<dbReference type="FunFam" id="3.40.50.720:FF:000095">
    <property type="entry name" value="NADP-dependent malic enzyme"/>
    <property type="match status" value="1"/>
</dbReference>
<sequence>MADDLRDSALNYHRFPRPGKLAIQAIKPMASQRDLSLAYSPGVAAACEEIERDPLMAAEYTARANLVAVVSNGTAVLGLGAIGALASKPVMEGKAVLFKKFADVDVFDIEIEERDPDKLIEIIAGLEATFGGINLEDIKAPECFEIERRLRERMKIPVFHDDQHGTAIVTGAALLNGLRVVGKELADIRLVCNGAGSAALACLDLAVALGVRKENILVCDRSGVIHTDRTEEMDTYKARYATRTEARTLADAMKGADVFFGLSAGGALKPEMVATMADRPLILAMANPTPEIMPEDAKAVRPDAVIATGRSDYPNQVNNVLCFPFIFRGALDCGATTINEEMKLATVKAIADMATTTVPETVAVAYGGQAMTFGPEYILPKPFAPRLIDTIPPAVAKAAMESGVAARPIADLDEYARTLSRLVYRSGNVMEPVFERARQNPLRLLYAEGEDERVLRAMEVCVSQHYAKPVLIGRRAVIEARIEELGLPVKPGVDFELIDAQESPDCTELASDYHKLMGRRGVHPEAAEKRVRSRATILASLLLRRGDVDAMIAGPVGTYHEHLDLVLDVIGLRDGVSTPASLQLLILERTTLFIADPFVNYNPDANQIAEITLLAAEQIRRFGITPRAALVSHSNFGSSDFDSAVKMRQALALIRERAPDLMVDGEMQADSALSTGVRGRILPDSLLDGEANLLIMPNLDAANIAFTALKVLGNGVSVGPILLGAAKPVHVLNRTVTARGIANMSAFAVVEAQTHQ</sequence>
<dbReference type="SUPFAM" id="SSF53223">
    <property type="entry name" value="Aminoacid dehydrogenase-like, N-terminal domain"/>
    <property type="match status" value="1"/>
</dbReference>
<dbReference type="PANTHER" id="PTHR43237">
    <property type="entry name" value="NADP-DEPENDENT MALIC ENZYME"/>
    <property type="match status" value="1"/>
</dbReference>
<dbReference type="GO" id="GO:0016746">
    <property type="term" value="F:acyltransferase activity"/>
    <property type="evidence" value="ECO:0007669"/>
    <property type="project" value="InterPro"/>
</dbReference>
<dbReference type="GO" id="GO:0008948">
    <property type="term" value="F:oxaloacetate decarboxylase activity"/>
    <property type="evidence" value="ECO:0007669"/>
    <property type="project" value="RHEA"/>
</dbReference>
<dbReference type="OrthoDB" id="9805787at2"/>
<reference evidence="17 18" key="1">
    <citation type="journal article" date="2016" name="Genome Announc.">
        <title>Draft Genome Sequence of 'Halomonas chromatireducens' Strain AGD 8-3, a Haloalkaliphilic Chromate- and Selenite-Reducing Gammaproteobacterium.</title>
        <authorList>
            <person name="Sharko F.S."/>
            <person name="Shapovalova A.A."/>
            <person name="Tsygankova S.V."/>
            <person name="Komova A.V."/>
            <person name="Boulygina E.S."/>
            <person name="Teslyuk A.B."/>
            <person name="Gotovtsev P.M."/>
            <person name="Namsaraev Z.B."/>
            <person name="Khijniak T.V."/>
            <person name="Nedoluzhko A.V."/>
            <person name="Vasilov R.G."/>
        </authorList>
    </citation>
    <scope>NUCLEOTIDE SEQUENCE [LARGE SCALE GENOMIC DNA]</scope>
    <source>
        <strain evidence="17 18">AGD 8-3</strain>
    </source>
</reference>
<dbReference type="EC" id="1.1.1.40" evidence="8"/>
<evidence type="ECO:0000256" key="8">
    <source>
        <dbReference type="ARBA" id="ARBA00038964"/>
    </source>
</evidence>
<evidence type="ECO:0000256" key="9">
    <source>
        <dbReference type="ARBA" id="ARBA00040273"/>
    </source>
</evidence>
<evidence type="ECO:0000256" key="2">
    <source>
        <dbReference type="ARBA" id="ARBA00001946"/>
    </source>
</evidence>
<reference evidence="17 18" key="2">
    <citation type="submission" date="2016-02" db="EMBL/GenBank/DDBJ databases">
        <authorList>
            <person name="Wen L."/>
            <person name="He K."/>
            <person name="Yang H."/>
        </authorList>
    </citation>
    <scope>NUCLEOTIDE SEQUENCE [LARGE SCALE GENOMIC DNA]</scope>
    <source>
        <strain evidence="17 18">AGD 8-3</strain>
    </source>
</reference>
<feature type="domain" description="Malic enzyme N-terminal" evidence="16">
    <location>
        <begin position="18"/>
        <end position="151"/>
    </location>
</feature>
<evidence type="ECO:0000313" key="18">
    <source>
        <dbReference type="Proteomes" id="UP000063387"/>
    </source>
</evidence>
<gene>
    <name evidence="17" type="primary">maeB_1</name>
    <name evidence="17" type="ORF">LOKO_01554</name>
</gene>
<evidence type="ECO:0000256" key="3">
    <source>
        <dbReference type="ARBA" id="ARBA00007686"/>
    </source>
</evidence>
<evidence type="ECO:0000256" key="5">
    <source>
        <dbReference type="ARBA" id="ARBA00022723"/>
    </source>
</evidence>
<comment type="catalytic activity">
    <reaction evidence="10">
        <text>(S)-malate + NADP(+) = pyruvate + CO2 + NADPH</text>
        <dbReference type="Rhea" id="RHEA:18253"/>
        <dbReference type="ChEBI" id="CHEBI:15361"/>
        <dbReference type="ChEBI" id="CHEBI:15589"/>
        <dbReference type="ChEBI" id="CHEBI:16526"/>
        <dbReference type="ChEBI" id="CHEBI:57783"/>
        <dbReference type="ChEBI" id="CHEBI:58349"/>
        <dbReference type="EC" id="1.1.1.40"/>
    </reaction>
</comment>